<evidence type="ECO:0000313" key="4">
    <source>
        <dbReference type="Proteomes" id="UP000630594"/>
    </source>
</evidence>
<feature type="transmembrane region" description="Helical" evidence="2">
    <location>
        <begin position="100"/>
        <end position="121"/>
    </location>
</feature>
<dbReference type="Proteomes" id="UP000630594">
    <property type="component" value="Unassembled WGS sequence"/>
</dbReference>
<reference evidence="4" key="1">
    <citation type="journal article" date="2019" name="Int. J. Syst. Evol. Microbiol.">
        <title>The Global Catalogue of Microorganisms (GCM) 10K type strain sequencing project: providing services to taxonomists for standard genome sequencing and annotation.</title>
        <authorList>
            <consortium name="The Broad Institute Genomics Platform"/>
            <consortium name="The Broad Institute Genome Sequencing Center for Infectious Disease"/>
            <person name="Wu L."/>
            <person name="Ma J."/>
        </authorList>
    </citation>
    <scope>NUCLEOTIDE SEQUENCE [LARGE SCALE GENOMIC DNA]</scope>
    <source>
        <strain evidence="4">CCM 7403</strain>
    </source>
</reference>
<gene>
    <name evidence="3" type="ORF">GCM10007231_16000</name>
</gene>
<evidence type="ECO:0000256" key="1">
    <source>
        <dbReference type="SAM" id="MobiDB-lite"/>
    </source>
</evidence>
<feature type="transmembrane region" description="Helical" evidence="2">
    <location>
        <begin position="35"/>
        <end position="59"/>
    </location>
</feature>
<organism evidence="3 4">
    <name type="scientific">Nocardioides daphniae</name>
    <dbReference type="NCBI Taxonomy" id="402297"/>
    <lineage>
        <taxon>Bacteria</taxon>
        <taxon>Bacillati</taxon>
        <taxon>Actinomycetota</taxon>
        <taxon>Actinomycetes</taxon>
        <taxon>Propionibacteriales</taxon>
        <taxon>Nocardioidaceae</taxon>
        <taxon>Nocardioides</taxon>
    </lineage>
</organism>
<evidence type="ECO:0000256" key="2">
    <source>
        <dbReference type="SAM" id="Phobius"/>
    </source>
</evidence>
<keyword evidence="2" id="KW-0472">Membrane</keyword>
<keyword evidence="2" id="KW-1133">Transmembrane helix</keyword>
<comment type="caution">
    <text evidence="3">The sequence shown here is derived from an EMBL/GenBank/DDBJ whole genome shotgun (WGS) entry which is preliminary data.</text>
</comment>
<sequence>MIRPGRQPRIPRMRETDEQTPARATDWWHRDHPTFTALSGFFAGMLFVTAVPGGFAGLLRLLLPYEDAERWFPLVALTLLVPLGLLVAPRTRRFGTYMVIGMVLTMLVVLGVASLVLWFMVELDA</sequence>
<keyword evidence="4" id="KW-1185">Reference proteome</keyword>
<feature type="transmembrane region" description="Helical" evidence="2">
    <location>
        <begin position="71"/>
        <end position="88"/>
    </location>
</feature>
<protein>
    <submittedName>
        <fullName evidence="3">Uncharacterized protein</fullName>
    </submittedName>
</protein>
<proteinExistence type="predicted"/>
<keyword evidence="2" id="KW-0812">Transmembrane</keyword>
<evidence type="ECO:0000313" key="3">
    <source>
        <dbReference type="EMBL" id="GGD17772.1"/>
    </source>
</evidence>
<name>A0ABQ1Q908_9ACTN</name>
<accession>A0ABQ1Q908</accession>
<feature type="region of interest" description="Disordered" evidence="1">
    <location>
        <begin position="1"/>
        <end position="22"/>
    </location>
</feature>
<dbReference type="EMBL" id="BMCK01000002">
    <property type="protein sequence ID" value="GGD17772.1"/>
    <property type="molecule type" value="Genomic_DNA"/>
</dbReference>